<feature type="binding site" description="axial binding residue" evidence="14">
    <location>
        <position position="92"/>
    </location>
    <ligand>
        <name>heme</name>
        <dbReference type="ChEBI" id="CHEBI:30413"/>
    </ligand>
    <ligandPart>
        <name>Fe</name>
        <dbReference type="ChEBI" id="CHEBI:18248"/>
    </ligandPart>
</feature>
<gene>
    <name evidence="16" type="ORF">ACFSR3_10250</name>
</gene>
<comment type="subunit">
    <text evidence="14">Homodimer.</text>
</comment>
<feature type="transmembrane region" description="Helical" evidence="14">
    <location>
        <begin position="151"/>
        <end position="172"/>
    </location>
</feature>
<feature type="binding site" description="axial binding residue" evidence="14">
    <location>
        <position position="11"/>
    </location>
    <ligand>
        <name>heme</name>
        <dbReference type="ChEBI" id="CHEBI:30413"/>
    </ligand>
    <ligandPart>
        <name>Fe</name>
        <dbReference type="ChEBI" id="CHEBI:18248"/>
    </ligandPart>
</feature>
<evidence type="ECO:0000256" key="15">
    <source>
        <dbReference type="PIRNR" id="PIRNR004638"/>
    </source>
</evidence>
<protein>
    <recommendedName>
        <fullName evidence="4 14">Protoporphyrinogen IX oxidase</fullName>
        <shortName evidence="14">PPO</shortName>
        <ecNumber evidence="14 15">1.3.99.-</ecNumber>
    </recommendedName>
</protein>
<dbReference type="RefSeq" id="WP_379820880.1">
    <property type="nucleotide sequence ID" value="NZ_JBHUMD010000024.1"/>
</dbReference>
<feature type="transmembrane region" description="Helical" evidence="14">
    <location>
        <begin position="57"/>
        <end position="83"/>
    </location>
</feature>
<accession>A0ABW5NTV8</accession>
<dbReference type="HAMAP" id="MF_02239">
    <property type="entry name" value="HemJ"/>
    <property type="match status" value="1"/>
</dbReference>
<evidence type="ECO:0000313" key="17">
    <source>
        <dbReference type="Proteomes" id="UP001597480"/>
    </source>
</evidence>
<evidence type="ECO:0000256" key="3">
    <source>
        <dbReference type="ARBA" id="ARBA00006501"/>
    </source>
</evidence>
<evidence type="ECO:0000256" key="9">
    <source>
        <dbReference type="ARBA" id="ARBA00022989"/>
    </source>
</evidence>
<organism evidence="16 17">
    <name type="scientific">Flavobacterium suzhouense</name>
    <dbReference type="NCBI Taxonomy" id="1529638"/>
    <lineage>
        <taxon>Bacteria</taxon>
        <taxon>Pseudomonadati</taxon>
        <taxon>Bacteroidota</taxon>
        <taxon>Flavobacteriia</taxon>
        <taxon>Flavobacteriales</taxon>
        <taxon>Flavobacteriaceae</taxon>
        <taxon>Flavobacterium</taxon>
    </lineage>
</organism>
<keyword evidence="12 14" id="KW-0472">Membrane</keyword>
<comment type="similarity">
    <text evidence="3 14 15">Belongs to the HemJ family.</text>
</comment>
<keyword evidence="7 14" id="KW-0812">Transmembrane</keyword>
<evidence type="ECO:0000256" key="4">
    <source>
        <dbReference type="ARBA" id="ARBA00017504"/>
    </source>
</evidence>
<keyword evidence="6 14" id="KW-0349">Heme</keyword>
<dbReference type="PANTHER" id="PTHR40255">
    <property type="entry name" value="UPF0093 MEMBRANE PROTEIN SLR1790"/>
    <property type="match status" value="1"/>
</dbReference>
<evidence type="ECO:0000256" key="8">
    <source>
        <dbReference type="ARBA" id="ARBA00022723"/>
    </source>
</evidence>
<feature type="transmembrane region" description="Helical" evidence="14">
    <location>
        <begin position="127"/>
        <end position="145"/>
    </location>
</feature>
<dbReference type="EMBL" id="JBHUMD010000024">
    <property type="protein sequence ID" value="MFD2602436.1"/>
    <property type="molecule type" value="Genomic_DNA"/>
</dbReference>
<evidence type="ECO:0000256" key="6">
    <source>
        <dbReference type="ARBA" id="ARBA00022617"/>
    </source>
</evidence>
<comment type="function">
    <text evidence="14 15">Catalyzes the oxidation of protoporphyrinogen IX to protoporphyrin IX.</text>
</comment>
<comment type="subcellular location">
    <subcellularLocation>
        <location evidence="1 14">Cell membrane</location>
        <topology evidence="1 14">Multi-pass membrane protein</topology>
    </subcellularLocation>
</comment>
<evidence type="ECO:0000313" key="16">
    <source>
        <dbReference type="EMBL" id="MFD2602436.1"/>
    </source>
</evidence>
<comment type="caution">
    <text evidence="16">The sequence shown here is derived from an EMBL/GenBank/DDBJ whole genome shotgun (WGS) entry which is preliminary data.</text>
</comment>
<comment type="catalytic activity">
    <reaction evidence="13 14 15">
        <text>protoporphyrinogen IX + 3 A = protoporphyrin IX + 3 AH2</text>
        <dbReference type="Rhea" id="RHEA:62000"/>
        <dbReference type="ChEBI" id="CHEBI:13193"/>
        <dbReference type="ChEBI" id="CHEBI:17499"/>
        <dbReference type="ChEBI" id="CHEBI:57306"/>
        <dbReference type="ChEBI" id="CHEBI:57307"/>
    </reaction>
</comment>
<dbReference type="PIRSF" id="PIRSF004638">
    <property type="entry name" value="UCP004638"/>
    <property type="match status" value="1"/>
</dbReference>
<evidence type="ECO:0000256" key="14">
    <source>
        <dbReference type="HAMAP-Rule" id="MF_02239"/>
    </source>
</evidence>
<proteinExistence type="inferred from homology"/>
<keyword evidence="17" id="KW-1185">Reference proteome</keyword>
<keyword evidence="5 14" id="KW-1003">Cell membrane</keyword>
<evidence type="ECO:0000256" key="1">
    <source>
        <dbReference type="ARBA" id="ARBA00004651"/>
    </source>
</evidence>
<evidence type="ECO:0000256" key="10">
    <source>
        <dbReference type="ARBA" id="ARBA00023002"/>
    </source>
</evidence>
<evidence type="ECO:0000256" key="2">
    <source>
        <dbReference type="ARBA" id="ARBA00005073"/>
    </source>
</evidence>
<feature type="transmembrane region" description="Helical" evidence="14">
    <location>
        <begin position="12"/>
        <end position="30"/>
    </location>
</feature>
<dbReference type="InterPro" id="IPR005265">
    <property type="entry name" value="HemJ-like"/>
</dbReference>
<evidence type="ECO:0000256" key="11">
    <source>
        <dbReference type="ARBA" id="ARBA00023004"/>
    </source>
</evidence>
<name>A0ABW5NTV8_9FLAO</name>
<dbReference type="EC" id="1.3.99.-" evidence="14 15"/>
<sequence length="181" mass="21745">MEYYNYIKSLHLIFVITWFAGLFYIVRLFVYHIEANDKPSPEKEILIKQYKLMSYRLWYIITWPSAVLATIFAITLLCIMPQWLQQPWMHVKLTFVFLLFLYHFKCHSIFKQLQNDEVKYSTGFMRLWNEGATIILFAVVFLVILKSAINWIFGVIGIIVFSILLMLGYKFYKRIREKNNS</sequence>
<reference evidence="17" key="1">
    <citation type="journal article" date="2019" name="Int. J. Syst. Evol. Microbiol.">
        <title>The Global Catalogue of Microorganisms (GCM) 10K type strain sequencing project: providing services to taxonomists for standard genome sequencing and annotation.</title>
        <authorList>
            <consortium name="The Broad Institute Genomics Platform"/>
            <consortium name="The Broad Institute Genome Sequencing Center for Infectious Disease"/>
            <person name="Wu L."/>
            <person name="Ma J."/>
        </authorList>
    </citation>
    <scope>NUCLEOTIDE SEQUENCE [LARGE SCALE GENOMIC DNA]</scope>
    <source>
        <strain evidence="17">KCTC 42107</strain>
    </source>
</reference>
<keyword evidence="8 14" id="KW-0479">Metal-binding</keyword>
<evidence type="ECO:0000256" key="12">
    <source>
        <dbReference type="ARBA" id="ARBA00023136"/>
    </source>
</evidence>
<keyword evidence="10 14" id="KW-0560">Oxidoreductase</keyword>
<dbReference type="Pfam" id="PF03653">
    <property type="entry name" value="UPF0093"/>
    <property type="match status" value="1"/>
</dbReference>
<evidence type="ECO:0000256" key="7">
    <source>
        <dbReference type="ARBA" id="ARBA00022692"/>
    </source>
</evidence>
<comment type="cofactor">
    <cofactor evidence="14 15">
        <name>heme b</name>
        <dbReference type="ChEBI" id="CHEBI:60344"/>
    </cofactor>
    <text evidence="14 15">Binds 1 heme b (iron(II)-protoporphyrin IX) group per subunit.</text>
</comment>
<evidence type="ECO:0000256" key="5">
    <source>
        <dbReference type="ARBA" id="ARBA00022475"/>
    </source>
</evidence>
<dbReference type="PANTHER" id="PTHR40255:SF1">
    <property type="entry name" value="PROTOPORPHYRINOGEN IX OXIDASE"/>
    <property type="match status" value="1"/>
</dbReference>
<feature type="transmembrane region" description="Helical" evidence="14">
    <location>
        <begin position="89"/>
        <end position="106"/>
    </location>
</feature>
<keyword evidence="9 14" id="KW-1133">Transmembrane helix</keyword>
<evidence type="ECO:0000256" key="13">
    <source>
        <dbReference type="ARBA" id="ARBA00048390"/>
    </source>
</evidence>
<comment type="pathway">
    <text evidence="2 14 15">Porphyrin-containing compound metabolism; protoporphyrin-IX biosynthesis; protoporphyrin-IX from protoporphyrinogen-IX: step 1/1.</text>
</comment>
<dbReference type="Proteomes" id="UP001597480">
    <property type="component" value="Unassembled WGS sequence"/>
</dbReference>
<keyword evidence="11 14" id="KW-0408">Iron</keyword>